<dbReference type="Proteomes" id="UP000294914">
    <property type="component" value="Unassembled WGS sequence"/>
</dbReference>
<feature type="transmembrane region" description="Helical" evidence="6">
    <location>
        <begin position="340"/>
        <end position="367"/>
    </location>
</feature>
<dbReference type="PANTHER" id="PTHR37422">
    <property type="entry name" value="TEICHURONIC ACID BIOSYNTHESIS PROTEIN TUAE"/>
    <property type="match status" value="1"/>
</dbReference>
<evidence type="ECO:0000256" key="5">
    <source>
        <dbReference type="SAM" id="MobiDB-lite"/>
    </source>
</evidence>
<feature type="transmembrane region" description="Helical" evidence="6">
    <location>
        <begin position="227"/>
        <end position="243"/>
    </location>
</feature>
<dbReference type="AlphaFoldDB" id="A0A4R8J0E3"/>
<dbReference type="GO" id="GO:0016874">
    <property type="term" value="F:ligase activity"/>
    <property type="evidence" value="ECO:0007669"/>
    <property type="project" value="UniProtKB-KW"/>
</dbReference>
<evidence type="ECO:0000313" key="9">
    <source>
        <dbReference type="EMBL" id="TDY03757.1"/>
    </source>
</evidence>
<keyword evidence="2 6" id="KW-0812">Transmembrane</keyword>
<dbReference type="InterPro" id="IPR051533">
    <property type="entry name" value="WaaL-like"/>
</dbReference>
<feature type="transmembrane region" description="Helical" evidence="6">
    <location>
        <begin position="7"/>
        <end position="31"/>
    </location>
</feature>
<dbReference type="PANTHER" id="PTHR37422:SF13">
    <property type="entry name" value="LIPOPOLYSACCHARIDE BIOSYNTHESIS PROTEIN PA4999-RELATED"/>
    <property type="match status" value="1"/>
</dbReference>
<reference evidence="9 10" key="1">
    <citation type="submission" date="2019-03" db="EMBL/GenBank/DDBJ databases">
        <title>Genomic Encyclopedia of Type Strains, Phase IV (KMG-IV): sequencing the most valuable type-strain genomes for metagenomic binning, comparative biology and taxonomic classification.</title>
        <authorList>
            <person name="Goeker M."/>
        </authorList>
    </citation>
    <scope>NUCLEOTIDE SEQUENCE [LARGE SCALE GENOMIC DNA]</scope>
    <source>
        <strain evidence="9 10">DSM 16326</strain>
    </source>
</reference>
<organism evidence="9 10">
    <name type="scientific">Thiohalophilus thiocyanatoxydans</name>
    <dbReference type="NCBI Taxonomy" id="381308"/>
    <lineage>
        <taxon>Bacteria</taxon>
        <taxon>Pseudomonadati</taxon>
        <taxon>Pseudomonadota</taxon>
        <taxon>Gammaproteobacteria</taxon>
        <taxon>Thiohalomonadales</taxon>
        <taxon>Thiohalophilaceae</taxon>
        <taxon>Thiohalophilus</taxon>
    </lineage>
</organism>
<dbReference type="NCBIfam" id="TIGR03097">
    <property type="entry name" value="PEP_O_lig_1"/>
    <property type="match status" value="1"/>
</dbReference>
<feature type="transmembrane region" description="Helical" evidence="6">
    <location>
        <begin position="76"/>
        <end position="96"/>
    </location>
</feature>
<keyword evidence="10" id="KW-1185">Reference proteome</keyword>
<sequence>MRDYLLFAIIIGIVPFILKRPWIGIAAWFWIGLMVPQGHTWGFMRTFPLAMVIGLVTLAALLMNRDRRPIPWSREMILLAVWVGYVTLTSVFAVNPAGAWDFWVKFMKILLITFITPMLVYGEKRIITILLVITASLAFYGFKGGLFAISTGGNHSVLGPPGSYLSGNTYIGLAMLMALPLILVSARLFYRQWVDFGIPIVKRFSRPLGLGLYAVFWLTVISVLATYSRGALLALLVITPFLLWRMKHKWLIASLAILAVGVIGITAPERLTERWQTIETYEEDTSAMQRIQSWGISLNMAKENPVTGMGFGYTNMGYDWWSSYANFEGSWRHVLSPHSIYFGVMAQHGFGGLAIFLLLLAATFLTLNKIRRTAIQHTGQIWLAEYAWALQISLIGYAAGGAFLDVAYFDLYYAFIALVVIMWRELQEAPSPGEAATQNTKDNTASPASPRFPDFVATRTTDQNESK</sequence>
<dbReference type="InterPro" id="IPR017528">
    <property type="entry name" value="CHP03097O-antigen_lig-rel"/>
</dbReference>
<comment type="caution">
    <text evidence="9">The sequence shown here is derived from an EMBL/GenBank/DDBJ whole genome shotgun (WGS) entry which is preliminary data.</text>
</comment>
<dbReference type="RefSeq" id="WP_134080342.1">
    <property type="nucleotide sequence ID" value="NZ_SOQX01000001.1"/>
</dbReference>
<dbReference type="InterPro" id="IPR045979">
    <property type="entry name" value="DUF5935"/>
</dbReference>
<feature type="transmembrane region" description="Helical" evidence="6">
    <location>
        <begin position="169"/>
        <end position="190"/>
    </location>
</feature>
<feature type="transmembrane region" description="Helical" evidence="6">
    <location>
        <begin position="379"/>
        <end position="400"/>
    </location>
</feature>
<evidence type="ECO:0000313" key="10">
    <source>
        <dbReference type="Proteomes" id="UP000294914"/>
    </source>
</evidence>
<feature type="transmembrane region" description="Helical" evidence="6">
    <location>
        <begin position="204"/>
        <end position="221"/>
    </location>
</feature>
<dbReference type="EMBL" id="SOQX01000001">
    <property type="protein sequence ID" value="TDY03757.1"/>
    <property type="molecule type" value="Genomic_DNA"/>
</dbReference>
<gene>
    <name evidence="9" type="ORF">EDC23_0127</name>
</gene>
<feature type="compositionally biased region" description="Polar residues" evidence="5">
    <location>
        <begin position="436"/>
        <end position="447"/>
    </location>
</feature>
<dbReference type="Pfam" id="PF04932">
    <property type="entry name" value="Wzy_C"/>
    <property type="match status" value="1"/>
</dbReference>
<keyword evidence="4 6" id="KW-0472">Membrane</keyword>
<keyword evidence="3 6" id="KW-1133">Transmembrane helix</keyword>
<accession>A0A4R8J0E3</accession>
<feature type="transmembrane region" description="Helical" evidence="6">
    <location>
        <begin position="250"/>
        <end position="267"/>
    </location>
</feature>
<feature type="domain" description="O-antigen ligase-related" evidence="7">
    <location>
        <begin position="214"/>
        <end position="357"/>
    </location>
</feature>
<evidence type="ECO:0000256" key="4">
    <source>
        <dbReference type="ARBA" id="ARBA00023136"/>
    </source>
</evidence>
<feature type="transmembrane region" description="Helical" evidence="6">
    <location>
        <begin position="102"/>
        <end position="122"/>
    </location>
</feature>
<protein>
    <submittedName>
        <fullName evidence="9">Putative O-glycosylation ligase (Exosortase A-associated)</fullName>
    </submittedName>
</protein>
<evidence type="ECO:0000259" key="7">
    <source>
        <dbReference type="Pfam" id="PF04932"/>
    </source>
</evidence>
<dbReference type="Pfam" id="PF19358">
    <property type="entry name" value="DUF5935"/>
    <property type="match status" value="1"/>
</dbReference>
<evidence type="ECO:0000256" key="3">
    <source>
        <dbReference type="ARBA" id="ARBA00022989"/>
    </source>
</evidence>
<evidence type="ECO:0000256" key="6">
    <source>
        <dbReference type="SAM" id="Phobius"/>
    </source>
</evidence>
<evidence type="ECO:0000256" key="1">
    <source>
        <dbReference type="ARBA" id="ARBA00004141"/>
    </source>
</evidence>
<comment type="subcellular location">
    <subcellularLocation>
        <location evidence="1">Membrane</location>
        <topology evidence="1">Multi-pass membrane protein</topology>
    </subcellularLocation>
</comment>
<feature type="domain" description="DUF5935" evidence="8">
    <location>
        <begin position="1"/>
        <end position="185"/>
    </location>
</feature>
<feature type="transmembrane region" description="Helical" evidence="6">
    <location>
        <begin position="43"/>
        <end position="64"/>
    </location>
</feature>
<dbReference type="InterPro" id="IPR007016">
    <property type="entry name" value="O-antigen_ligase-rel_domated"/>
</dbReference>
<evidence type="ECO:0000256" key="2">
    <source>
        <dbReference type="ARBA" id="ARBA00022692"/>
    </source>
</evidence>
<proteinExistence type="predicted"/>
<feature type="transmembrane region" description="Helical" evidence="6">
    <location>
        <begin position="129"/>
        <end position="149"/>
    </location>
</feature>
<dbReference type="GO" id="GO:0016020">
    <property type="term" value="C:membrane"/>
    <property type="evidence" value="ECO:0007669"/>
    <property type="project" value="UniProtKB-SubCell"/>
</dbReference>
<keyword evidence="9" id="KW-0436">Ligase</keyword>
<dbReference type="OrthoDB" id="9772644at2"/>
<evidence type="ECO:0000259" key="8">
    <source>
        <dbReference type="Pfam" id="PF19358"/>
    </source>
</evidence>
<name>A0A4R8J0E3_9GAMM</name>
<feature type="region of interest" description="Disordered" evidence="5">
    <location>
        <begin position="432"/>
        <end position="467"/>
    </location>
</feature>